<reference evidence="1" key="1">
    <citation type="journal article" date="2014" name="Genome Announc.">
        <title>Draft genome sequence of Rhodosporidium toruloides CECT1137, an oleaginous yeast of biotechnological interest.</title>
        <authorList>
            <person name="Morin N."/>
            <person name="Calcas X."/>
            <person name="Devillers H."/>
            <person name="Durrens P."/>
            <person name="Sherman D.J."/>
            <person name="Nicaud J.-M."/>
            <person name="Neuveglise C."/>
        </authorList>
    </citation>
    <scope>NUCLEOTIDE SEQUENCE</scope>
    <source>
        <strain evidence="1">CECT1137</strain>
    </source>
</reference>
<dbReference type="EMBL" id="LK052950">
    <property type="protein sequence ID" value="CDR47700.1"/>
    <property type="molecule type" value="Genomic_DNA"/>
</dbReference>
<proteinExistence type="predicted"/>
<dbReference type="OrthoDB" id="2533572at2759"/>
<protein>
    <submittedName>
        <fullName evidence="1">RHTO0S15e00716g1_1</fullName>
    </submittedName>
</protein>
<name>A0A061BCK7_RHOTO</name>
<organism evidence="1">
    <name type="scientific">Rhodotorula toruloides</name>
    <name type="common">Yeast</name>
    <name type="synonym">Rhodosporidium toruloides</name>
    <dbReference type="NCBI Taxonomy" id="5286"/>
    <lineage>
        <taxon>Eukaryota</taxon>
        <taxon>Fungi</taxon>
        <taxon>Dikarya</taxon>
        <taxon>Basidiomycota</taxon>
        <taxon>Pucciniomycotina</taxon>
        <taxon>Microbotryomycetes</taxon>
        <taxon>Sporidiobolales</taxon>
        <taxon>Sporidiobolaceae</taxon>
        <taxon>Rhodotorula</taxon>
    </lineage>
</organism>
<gene>
    <name evidence="1" type="ORF">RHTO0S_15e00716g</name>
</gene>
<dbReference type="AlphaFoldDB" id="A0A061BCK7"/>
<evidence type="ECO:0000313" key="1">
    <source>
        <dbReference type="EMBL" id="CDR47700.1"/>
    </source>
</evidence>
<sequence>MLKPLRRSARLLKKREKLPLQLPLEVLELILEYSLPPCPPLIANISATSTTNRPLASWFIFPLRSEQLCAIALVSRQCRRWAQRELLRHIVLDSDEAVDRLLEAWEPLSVEERASRGIVTETLRIGHDDEDEPIRLGDRFERLLMLLQPDELVAVGTGLRELWFLSVTDVNLRSLARLQDLRLRFCDAMGVSTPMSTPPPGAIDMPYLPLLRTLVISLVSFETDEDEASPPIFPHHEFTNLEILSFDEFDALRAIFGCDSWMLPKLRAFQPGRDTPAALYASPNQPATPLDDTKRDPNDDFLKTHGLRSDTLLCLHLDGDTLPNFSSFGPLLSDNLVKIVIEDAVEHLEREDLEAFVTSPHFRRLLASHPPSTSATTSSSEASRALKRARGAFPVTCASGGPTSKIGWRRSSRVALWNGTTAIIPTTRSSTMPCYRSSKSTFCTTPKL</sequence>
<accession>A0A061BCK7</accession>